<dbReference type="Gene3D" id="3.40.50.2000">
    <property type="entry name" value="Glycogen Phosphorylase B"/>
    <property type="match status" value="2"/>
</dbReference>
<organism evidence="2 3">
    <name type="scientific">Candidatus Fervidibacter japonicus</name>
    <dbReference type="NCBI Taxonomy" id="2035412"/>
    <lineage>
        <taxon>Bacteria</taxon>
        <taxon>Candidatus Fervidibacterota</taxon>
        <taxon>Candidatus Fervidibacter</taxon>
    </lineage>
</organism>
<dbReference type="InterPro" id="IPR001296">
    <property type="entry name" value="Glyco_trans_1"/>
</dbReference>
<name>A0A2H5X9V6_9BACT</name>
<dbReference type="EMBL" id="BEHT01000004">
    <property type="protein sequence ID" value="GBC97969.1"/>
    <property type="molecule type" value="Genomic_DNA"/>
</dbReference>
<keyword evidence="2" id="KW-0808">Transferase</keyword>
<dbReference type="EC" id="2.4.1.250" evidence="2"/>
<dbReference type="PANTHER" id="PTHR12526:SF572">
    <property type="entry name" value="BLL5144 PROTEIN"/>
    <property type="match status" value="1"/>
</dbReference>
<gene>
    <name evidence="2" type="primary">mshA_1</name>
    <name evidence="2" type="ORF">HRbin17_00464</name>
</gene>
<dbReference type="CDD" id="cd03822">
    <property type="entry name" value="GT4_mannosyltransferase-like"/>
    <property type="match status" value="1"/>
</dbReference>
<dbReference type="PANTHER" id="PTHR12526">
    <property type="entry name" value="GLYCOSYLTRANSFERASE"/>
    <property type="match status" value="1"/>
</dbReference>
<feature type="domain" description="Glycosyl transferase family 1" evidence="1">
    <location>
        <begin position="192"/>
        <end position="370"/>
    </location>
</feature>
<dbReference type="Proteomes" id="UP000236173">
    <property type="component" value="Unassembled WGS sequence"/>
</dbReference>
<protein>
    <submittedName>
        <fullName evidence="2">D-inositol 3-phosphate glycosyltransferase</fullName>
        <ecNumber evidence="2">2.4.1.250</ecNumber>
    </submittedName>
</protein>
<comment type="caution">
    <text evidence="2">The sequence shown here is derived from an EMBL/GenBank/DDBJ whole genome shotgun (WGS) entry which is preliminary data.</text>
</comment>
<evidence type="ECO:0000313" key="2">
    <source>
        <dbReference type="EMBL" id="GBC97969.1"/>
    </source>
</evidence>
<evidence type="ECO:0000313" key="3">
    <source>
        <dbReference type="Proteomes" id="UP000236173"/>
    </source>
</evidence>
<dbReference type="GO" id="GO:0102710">
    <property type="term" value="F:D-inositol-3-phosphate glycosyltransferase activity"/>
    <property type="evidence" value="ECO:0007669"/>
    <property type="project" value="UniProtKB-EC"/>
</dbReference>
<dbReference type="SUPFAM" id="SSF53756">
    <property type="entry name" value="UDP-Glycosyltransferase/glycogen phosphorylase"/>
    <property type="match status" value="1"/>
</dbReference>
<accession>A0A2H5X9V6</accession>
<proteinExistence type="predicted"/>
<sequence>MVVGNAKREAAATRVAPNVGYIGTYVPRECGIATFTADVVKSVHAYPFVGEPYVAAMVKPEEDLSRYRYPVRFFARETSYGDHVRMATFFNEMPVAVVNLQHEFGIFGGRDGEFICVTADLLRKPLVTTLHTIMPAPHPNLREITRHLIARSARVVVMNPMAFELLVNDYGVNTRKVVLIHHGAPDVPFDGREEAKRELGLMGRFVISTFGLLSRGKGLEYAIQALPPVVEKHPDVLYLILGETHPNVRRHEGESYREELEALVRELGLERHVQFVNRYLTKAELIRYLQATDIYLTPYLNPNQIVSGTLAYAMASGKVIVSTPYLYAQALCAEGRGILVNFRDAQSIADALMLLLNNPSLRAEMERRAYAFGRQMTWSAVGKRYAELFVAVAQEHRRPWAFFATPLLKRTTKAPLALAETAKAL</sequence>
<evidence type="ECO:0000259" key="1">
    <source>
        <dbReference type="Pfam" id="PF00534"/>
    </source>
</evidence>
<keyword evidence="2" id="KW-0328">Glycosyltransferase</keyword>
<reference evidence="3" key="1">
    <citation type="submission" date="2017-09" db="EMBL/GenBank/DDBJ databases">
        <title>Metaegenomics of thermophilic ammonia-oxidizing enrichment culture.</title>
        <authorList>
            <person name="Kato S."/>
            <person name="Suzuki K."/>
        </authorList>
    </citation>
    <scope>NUCLEOTIDE SEQUENCE [LARGE SCALE GENOMIC DNA]</scope>
</reference>
<dbReference type="AlphaFoldDB" id="A0A2H5X9V6"/>
<dbReference type="Pfam" id="PF00534">
    <property type="entry name" value="Glycos_transf_1"/>
    <property type="match status" value="1"/>
</dbReference>